<organism evidence="2 3">
    <name type="scientific">Stappia sediminis</name>
    <dbReference type="NCBI Taxonomy" id="2692190"/>
    <lineage>
        <taxon>Bacteria</taxon>
        <taxon>Pseudomonadati</taxon>
        <taxon>Pseudomonadota</taxon>
        <taxon>Alphaproteobacteria</taxon>
        <taxon>Hyphomicrobiales</taxon>
        <taxon>Stappiaceae</taxon>
        <taxon>Stappia</taxon>
    </lineage>
</organism>
<gene>
    <name evidence="2" type="ORF">GR183_19425</name>
</gene>
<evidence type="ECO:0000256" key="1">
    <source>
        <dbReference type="SAM" id="MobiDB-lite"/>
    </source>
</evidence>
<sequence>MSDSDNDPDKAEKLASERDNENRHPSGFSNVSQGVIGFPGMEDAGAHFLFDAPAQSSFHFIRDLGGMDVHGASSLARPSDGELASYTLIEQAYGQAVAFERSLIGGSGSLDDFGKIMAWVYNDLITQKPEKSDT</sequence>
<feature type="region of interest" description="Disordered" evidence="1">
    <location>
        <begin position="1"/>
        <end position="31"/>
    </location>
</feature>
<dbReference type="RefSeq" id="WP_160777323.1">
    <property type="nucleotide sequence ID" value="NZ_WUMV01000009.1"/>
</dbReference>
<reference evidence="2 3" key="1">
    <citation type="submission" date="2019-12" db="EMBL/GenBank/DDBJ databases">
        <authorList>
            <person name="Li M."/>
        </authorList>
    </citation>
    <scope>NUCLEOTIDE SEQUENCE [LARGE SCALE GENOMIC DNA]</scope>
    <source>
        <strain evidence="2 3">GBMRC 2046</strain>
    </source>
</reference>
<evidence type="ECO:0000313" key="2">
    <source>
        <dbReference type="EMBL" id="MXN67087.1"/>
    </source>
</evidence>
<accession>A0A7X3LXV2</accession>
<comment type="caution">
    <text evidence="2">The sequence shown here is derived from an EMBL/GenBank/DDBJ whole genome shotgun (WGS) entry which is preliminary data.</text>
</comment>
<feature type="compositionally biased region" description="Basic and acidic residues" evidence="1">
    <location>
        <begin position="7"/>
        <end position="24"/>
    </location>
</feature>
<evidence type="ECO:0000313" key="3">
    <source>
        <dbReference type="Proteomes" id="UP000433101"/>
    </source>
</evidence>
<dbReference type="AlphaFoldDB" id="A0A7X3LXV2"/>
<dbReference type="Proteomes" id="UP000433101">
    <property type="component" value="Unassembled WGS sequence"/>
</dbReference>
<dbReference type="EMBL" id="WUMV01000009">
    <property type="protein sequence ID" value="MXN67087.1"/>
    <property type="molecule type" value="Genomic_DNA"/>
</dbReference>
<protein>
    <submittedName>
        <fullName evidence="2">Uncharacterized protein</fullName>
    </submittedName>
</protein>
<keyword evidence="3" id="KW-1185">Reference proteome</keyword>
<name>A0A7X3LXV2_9HYPH</name>
<proteinExistence type="predicted"/>